<gene>
    <name evidence="10" type="ORF">OBRU01_23662</name>
</gene>
<proteinExistence type="inferred from homology"/>
<name>A0A0L7KND1_OPEBR</name>
<evidence type="ECO:0000256" key="8">
    <source>
        <dbReference type="PIRSR" id="PIRSR602401-1"/>
    </source>
</evidence>
<dbReference type="GO" id="GO:0005506">
    <property type="term" value="F:iron ion binding"/>
    <property type="evidence" value="ECO:0007669"/>
    <property type="project" value="InterPro"/>
</dbReference>
<evidence type="ECO:0000256" key="1">
    <source>
        <dbReference type="ARBA" id="ARBA00001971"/>
    </source>
</evidence>
<dbReference type="AlphaFoldDB" id="A0A0L7KND1"/>
<dbReference type="Pfam" id="PF00067">
    <property type="entry name" value="p450"/>
    <property type="match status" value="1"/>
</dbReference>
<dbReference type="Proteomes" id="UP000037510">
    <property type="component" value="Unassembled WGS sequence"/>
</dbReference>
<dbReference type="GO" id="GO:0020037">
    <property type="term" value="F:heme binding"/>
    <property type="evidence" value="ECO:0007669"/>
    <property type="project" value="InterPro"/>
</dbReference>
<dbReference type="InterPro" id="IPR017972">
    <property type="entry name" value="Cyt_P450_CS"/>
</dbReference>
<keyword evidence="7 9" id="KW-0503">Monooxygenase</keyword>
<dbReference type="GO" id="GO:0004497">
    <property type="term" value="F:monooxygenase activity"/>
    <property type="evidence" value="ECO:0007669"/>
    <property type="project" value="UniProtKB-KW"/>
</dbReference>
<feature type="binding site" description="axial binding residue" evidence="8">
    <location>
        <position position="120"/>
    </location>
    <ligand>
        <name>heme</name>
        <dbReference type="ChEBI" id="CHEBI:30413"/>
    </ligand>
    <ligandPart>
        <name>Fe</name>
        <dbReference type="ChEBI" id="CHEBI:18248"/>
    </ligandPart>
</feature>
<dbReference type="GO" id="GO:0016705">
    <property type="term" value="F:oxidoreductase activity, acting on paired donors, with incorporation or reduction of molecular oxygen"/>
    <property type="evidence" value="ECO:0007669"/>
    <property type="project" value="InterPro"/>
</dbReference>
<evidence type="ECO:0000256" key="5">
    <source>
        <dbReference type="ARBA" id="ARBA00023002"/>
    </source>
</evidence>
<keyword evidence="4 8" id="KW-0479">Metal-binding</keyword>
<dbReference type="PROSITE" id="PS00086">
    <property type="entry name" value="CYTOCHROME_P450"/>
    <property type="match status" value="1"/>
</dbReference>
<evidence type="ECO:0000256" key="6">
    <source>
        <dbReference type="ARBA" id="ARBA00023004"/>
    </source>
</evidence>
<dbReference type="EMBL" id="JTDY01008013">
    <property type="protein sequence ID" value="KOB64798.1"/>
    <property type="molecule type" value="Genomic_DNA"/>
</dbReference>
<protein>
    <submittedName>
        <fullName evidence="10">Cytochrome P450, family 4, subfamily V, polypeptide 2</fullName>
    </submittedName>
</protein>
<keyword evidence="3 8" id="KW-0349">Heme</keyword>
<keyword evidence="5 9" id="KW-0560">Oxidoreductase</keyword>
<keyword evidence="11" id="KW-1185">Reference proteome</keyword>
<evidence type="ECO:0000256" key="3">
    <source>
        <dbReference type="ARBA" id="ARBA00022617"/>
    </source>
</evidence>
<comment type="cofactor">
    <cofactor evidence="1 8">
        <name>heme</name>
        <dbReference type="ChEBI" id="CHEBI:30413"/>
    </cofactor>
</comment>
<dbReference type="InterPro" id="IPR001128">
    <property type="entry name" value="Cyt_P450"/>
</dbReference>
<dbReference type="InterPro" id="IPR036396">
    <property type="entry name" value="Cyt_P450_sf"/>
</dbReference>
<evidence type="ECO:0000256" key="4">
    <source>
        <dbReference type="ARBA" id="ARBA00022723"/>
    </source>
</evidence>
<dbReference type="SUPFAM" id="SSF48264">
    <property type="entry name" value="Cytochrome P450"/>
    <property type="match status" value="1"/>
</dbReference>
<dbReference type="InterPro" id="IPR002401">
    <property type="entry name" value="Cyt_P450_E_grp-I"/>
</dbReference>
<dbReference type="STRING" id="104452.A0A0L7KND1"/>
<comment type="similarity">
    <text evidence="2 9">Belongs to the cytochrome P450 family.</text>
</comment>
<evidence type="ECO:0000313" key="11">
    <source>
        <dbReference type="Proteomes" id="UP000037510"/>
    </source>
</evidence>
<evidence type="ECO:0000256" key="7">
    <source>
        <dbReference type="ARBA" id="ARBA00023033"/>
    </source>
</evidence>
<evidence type="ECO:0000313" key="10">
    <source>
        <dbReference type="EMBL" id="KOB64798.1"/>
    </source>
</evidence>
<dbReference type="Gene3D" id="1.10.630.10">
    <property type="entry name" value="Cytochrome P450"/>
    <property type="match status" value="1"/>
</dbReference>
<evidence type="ECO:0000256" key="2">
    <source>
        <dbReference type="ARBA" id="ARBA00010617"/>
    </source>
</evidence>
<sequence>MDVRRLDLHSEFELKEVFGDSTRDVEKADLVKLVYLEAVIKEAARFITVTPALLRHVDKDVKLTGSHCVLLVSGLHRHPIWGDDVNEFKPERWLDPEAMADPNSALNTAFGVFGSGKRFCMGK</sequence>
<keyword evidence="6 8" id="KW-0408">Iron</keyword>
<dbReference type="PRINTS" id="PR00463">
    <property type="entry name" value="EP450I"/>
</dbReference>
<dbReference type="InterPro" id="IPR050196">
    <property type="entry name" value="Cytochrome_P450_Monoox"/>
</dbReference>
<organism evidence="10 11">
    <name type="scientific">Operophtera brumata</name>
    <name type="common">Winter moth</name>
    <name type="synonym">Phalaena brumata</name>
    <dbReference type="NCBI Taxonomy" id="104452"/>
    <lineage>
        <taxon>Eukaryota</taxon>
        <taxon>Metazoa</taxon>
        <taxon>Ecdysozoa</taxon>
        <taxon>Arthropoda</taxon>
        <taxon>Hexapoda</taxon>
        <taxon>Insecta</taxon>
        <taxon>Pterygota</taxon>
        <taxon>Neoptera</taxon>
        <taxon>Endopterygota</taxon>
        <taxon>Lepidoptera</taxon>
        <taxon>Glossata</taxon>
        <taxon>Ditrysia</taxon>
        <taxon>Geometroidea</taxon>
        <taxon>Geometridae</taxon>
        <taxon>Larentiinae</taxon>
        <taxon>Operophtera</taxon>
    </lineage>
</organism>
<evidence type="ECO:0000256" key="9">
    <source>
        <dbReference type="RuleBase" id="RU000461"/>
    </source>
</evidence>
<dbReference type="PANTHER" id="PTHR24291">
    <property type="entry name" value="CYTOCHROME P450 FAMILY 4"/>
    <property type="match status" value="1"/>
</dbReference>
<dbReference type="PANTHER" id="PTHR24291:SF50">
    <property type="entry name" value="BIFUNCTIONAL ALBAFLAVENONE MONOOXYGENASE_TERPENE SYNTHASE"/>
    <property type="match status" value="1"/>
</dbReference>
<accession>A0A0L7KND1</accession>
<reference evidence="10 11" key="1">
    <citation type="journal article" date="2015" name="Genome Biol. Evol.">
        <title>The genome of winter moth (Operophtera brumata) provides a genomic perspective on sexual dimorphism and phenology.</title>
        <authorList>
            <person name="Derks M.F."/>
            <person name="Smit S."/>
            <person name="Salis L."/>
            <person name="Schijlen E."/>
            <person name="Bossers A."/>
            <person name="Mateman C."/>
            <person name="Pijl A.S."/>
            <person name="de Ridder D."/>
            <person name="Groenen M.A."/>
            <person name="Visser M.E."/>
            <person name="Megens H.J."/>
        </authorList>
    </citation>
    <scope>NUCLEOTIDE SEQUENCE [LARGE SCALE GENOMIC DNA]</scope>
    <source>
        <strain evidence="10">WM2013NL</strain>
        <tissue evidence="10">Head and thorax</tissue>
    </source>
</reference>
<comment type="caution">
    <text evidence="10">The sequence shown here is derived from an EMBL/GenBank/DDBJ whole genome shotgun (WGS) entry which is preliminary data.</text>
</comment>